<dbReference type="EMBL" id="CP015163">
    <property type="protein sequence ID" value="AXB46695.1"/>
    <property type="molecule type" value="Genomic_DNA"/>
</dbReference>
<dbReference type="OrthoDB" id="4763957at2"/>
<dbReference type="InterPro" id="IPR036689">
    <property type="entry name" value="ESAT-6-like_sf"/>
</dbReference>
<name>A0A344LF71_9PSEU</name>
<reference evidence="1 2" key="1">
    <citation type="submission" date="2016-04" db="EMBL/GenBank/DDBJ databases">
        <title>Complete genome sequence and analysis of deep-sea sediment isolate, Amycolatopsis sp. WP1.</title>
        <authorList>
            <person name="Wang H."/>
            <person name="Chen S."/>
            <person name="Wu Q."/>
        </authorList>
    </citation>
    <scope>NUCLEOTIDE SEQUENCE [LARGE SCALE GENOMIC DNA]</scope>
    <source>
        <strain evidence="1 2">WP1</strain>
    </source>
</reference>
<evidence type="ECO:0000313" key="2">
    <source>
        <dbReference type="Proteomes" id="UP000250434"/>
    </source>
</evidence>
<evidence type="ECO:0000313" key="1">
    <source>
        <dbReference type="EMBL" id="AXB46695.1"/>
    </source>
</evidence>
<evidence type="ECO:0008006" key="3">
    <source>
        <dbReference type="Google" id="ProtNLM"/>
    </source>
</evidence>
<dbReference type="KEGG" id="aab:A4R43_33170"/>
<sequence>MGQPQGENSIITAAKAETEAGKTPVKSALQGSGLLQDTVGGVEQLIKGDWTEGLLSLAAAGLDFSVKKASGDNPAEVLISMGLGWVIEHLSPMKDWLDQLTGNQDELDLTIQTWSQVSKQVQTTAEELNKTVREDCATWSGASVDRYREYIQRRLDALVQLSDDAKSGAGLIDVAKTVLGVVRNLIRDLITDVCAKLIYIFARTPPPAYPAALAAEGMPVVVSKTQEGVSLLQKLMRVWQRFVDQLTQIGLRMREAGKTFAAESGDIFGGRKLAERVGLEGFKESGKKVFGEQGKGITAGITGSTEHNDQAASGETLEKREHDEKMTRVFPVSNPETTQTWTGRID</sequence>
<accession>A0A344LF71</accession>
<gene>
    <name evidence="1" type="ORF">A4R43_33170</name>
</gene>
<protein>
    <recommendedName>
        <fullName evidence="3">PPE family domain-containing protein</fullName>
    </recommendedName>
</protein>
<dbReference type="SUPFAM" id="SSF140453">
    <property type="entry name" value="EsxAB dimer-like"/>
    <property type="match status" value="1"/>
</dbReference>
<keyword evidence="2" id="KW-1185">Reference proteome</keyword>
<dbReference type="AlphaFoldDB" id="A0A344LF71"/>
<organism evidence="1 2">
    <name type="scientific">Amycolatopsis albispora</name>
    <dbReference type="NCBI Taxonomy" id="1804986"/>
    <lineage>
        <taxon>Bacteria</taxon>
        <taxon>Bacillati</taxon>
        <taxon>Actinomycetota</taxon>
        <taxon>Actinomycetes</taxon>
        <taxon>Pseudonocardiales</taxon>
        <taxon>Pseudonocardiaceae</taxon>
        <taxon>Amycolatopsis</taxon>
    </lineage>
</organism>
<proteinExistence type="predicted"/>
<dbReference type="Proteomes" id="UP000250434">
    <property type="component" value="Chromosome"/>
</dbReference>
<dbReference type="RefSeq" id="WP_113695761.1">
    <property type="nucleotide sequence ID" value="NZ_CP015163.1"/>
</dbReference>